<organism evidence="2">
    <name type="scientific">uncultured Pleomorphomonas sp</name>
    <dbReference type="NCBI Taxonomy" id="442121"/>
    <lineage>
        <taxon>Bacteria</taxon>
        <taxon>Pseudomonadati</taxon>
        <taxon>Pseudomonadota</taxon>
        <taxon>Alphaproteobacteria</taxon>
        <taxon>Hyphomicrobiales</taxon>
        <taxon>Pleomorphomonadaceae</taxon>
        <taxon>Pleomorphomonas</taxon>
        <taxon>environmental samples</taxon>
    </lineage>
</organism>
<dbReference type="InterPro" id="IPR035959">
    <property type="entry name" value="RutC-like_sf"/>
</dbReference>
<protein>
    <submittedName>
        <fullName evidence="2">Endoribonuclease L-PSP</fullName>
    </submittedName>
</protein>
<dbReference type="PANTHER" id="PTHR43760">
    <property type="entry name" value="ENDORIBONUCLEASE-RELATED"/>
    <property type="match status" value="1"/>
</dbReference>
<feature type="domain" description="Endoribonuclease L-PSP/chorismate mutase-like" evidence="1">
    <location>
        <begin position="25"/>
        <end position="161"/>
    </location>
</feature>
<dbReference type="CDD" id="cd02199">
    <property type="entry name" value="YjgF_YER057c_UK114_like_1"/>
    <property type="match status" value="1"/>
</dbReference>
<proteinExistence type="predicted"/>
<evidence type="ECO:0000259" key="1">
    <source>
        <dbReference type="Pfam" id="PF14588"/>
    </source>
</evidence>
<name>A0A212L8H6_9HYPH</name>
<gene>
    <name evidence="2" type="ORF">KL86PLE_120078</name>
</gene>
<dbReference type="SUPFAM" id="SSF55298">
    <property type="entry name" value="YjgF-like"/>
    <property type="match status" value="1"/>
</dbReference>
<dbReference type="Pfam" id="PF14588">
    <property type="entry name" value="YjgF_endoribonc"/>
    <property type="match status" value="1"/>
</dbReference>
<reference evidence="2" key="1">
    <citation type="submission" date="2016-08" db="EMBL/GenBank/DDBJ databases">
        <authorList>
            <person name="Seilhamer J.J."/>
        </authorList>
    </citation>
    <scope>NUCLEOTIDE SEQUENCE</scope>
    <source>
        <strain evidence="2">86</strain>
    </source>
</reference>
<dbReference type="PANTHER" id="PTHR43760:SF1">
    <property type="entry name" value="ENDORIBONUCLEASE L-PSP_CHORISMATE MUTASE-LIKE DOMAIN-CONTAINING PROTEIN"/>
    <property type="match status" value="1"/>
</dbReference>
<evidence type="ECO:0000313" key="2">
    <source>
        <dbReference type="EMBL" id="SCM73777.1"/>
    </source>
</evidence>
<dbReference type="AlphaFoldDB" id="A0A212L8H6"/>
<dbReference type="Gene3D" id="3.30.1330.40">
    <property type="entry name" value="RutC-like"/>
    <property type="match status" value="1"/>
</dbReference>
<accession>A0A212L8H6</accession>
<dbReference type="InterPro" id="IPR013813">
    <property type="entry name" value="Endoribo_LPSP/chorism_mut-like"/>
</dbReference>
<dbReference type="EMBL" id="FMJD01000004">
    <property type="protein sequence ID" value="SCM73777.1"/>
    <property type="molecule type" value="Genomic_DNA"/>
</dbReference>
<sequence length="173" mass="17430">MDANAGVGPEATYSGDLPKMTSSVESALNGLGLTLPEAIAPVANYVPYVRTGNLLFVSGQISKTAAGAAVIGKLGVAVDVAGGQKAAELCALNILAQVKAAVGDLDRIVRVVRLNAFVNSAPEFTDQPQVVNGASNLIANVLGDKGKHSRTAVGVAALPLGVAVEIDAIIEVS</sequence>